<dbReference type="InterPro" id="IPR008978">
    <property type="entry name" value="HSP20-like_chaperone"/>
</dbReference>
<dbReference type="PROSITE" id="PS01031">
    <property type="entry name" value="SHSP"/>
    <property type="match status" value="1"/>
</dbReference>
<sequence length="227" mass="25481">MKLSYKLFTIASITSAAISTNAFVPNHLSQRKPCATTLAMGKGSLIPFSSSLMKPSKFFQDFDEYFEKQLEEFDEFFEVPMMMKMPKKLFSEGTDLFKDLELSRQRTSYNIEDADDKVILTVDTPGMKADDIDVKLEHDGRMIRLSGMKKSKEGGVEIESRFDKAFMLGKNVFDTDKITANLVDGVLTVTAPKKGEEVKNEGRIEVTEIAPESVSETVVSEETSKIE</sequence>
<dbReference type="InterPro" id="IPR002068">
    <property type="entry name" value="A-crystallin/Hsp20_dom"/>
</dbReference>
<name>A0A7S2HVW2_9STRA</name>
<dbReference type="CDD" id="cd06464">
    <property type="entry name" value="ACD_sHsps-like"/>
    <property type="match status" value="1"/>
</dbReference>
<dbReference type="Gene3D" id="2.60.40.790">
    <property type="match status" value="1"/>
</dbReference>
<accession>A0A7S2HVW2</accession>
<dbReference type="AlphaFoldDB" id="A0A7S2HVW2"/>
<evidence type="ECO:0000256" key="3">
    <source>
        <dbReference type="RuleBase" id="RU003616"/>
    </source>
</evidence>
<evidence type="ECO:0000259" key="4">
    <source>
        <dbReference type="PROSITE" id="PS01031"/>
    </source>
</evidence>
<proteinExistence type="inferred from homology"/>
<organism evidence="5">
    <name type="scientific">Helicotheca tamesis</name>
    <dbReference type="NCBI Taxonomy" id="374047"/>
    <lineage>
        <taxon>Eukaryota</taxon>
        <taxon>Sar</taxon>
        <taxon>Stramenopiles</taxon>
        <taxon>Ochrophyta</taxon>
        <taxon>Bacillariophyta</taxon>
        <taxon>Mediophyceae</taxon>
        <taxon>Lithodesmiophycidae</taxon>
        <taxon>Lithodesmiales</taxon>
        <taxon>Lithodesmiaceae</taxon>
        <taxon>Helicotheca</taxon>
    </lineage>
</organism>
<dbReference type="EMBL" id="HBGV01012771">
    <property type="protein sequence ID" value="CAD9501441.1"/>
    <property type="molecule type" value="Transcribed_RNA"/>
</dbReference>
<dbReference type="SUPFAM" id="SSF49764">
    <property type="entry name" value="HSP20-like chaperones"/>
    <property type="match status" value="1"/>
</dbReference>
<dbReference type="PANTHER" id="PTHR46733">
    <property type="entry name" value="26.5 KDA HEAT SHOCK PROTEIN, MITOCHONDRIAL"/>
    <property type="match status" value="1"/>
</dbReference>
<dbReference type="GO" id="GO:0009408">
    <property type="term" value="P:response to heat"/>
    <property type="evidence" value="ECO:0007669"/>
    <property type="project" value="InterPro"/>
</dbReference>
<protein>
    <recommendedName>
        <fullName evidence="4">SHSP domain-containing protein</fullName>
    </recommendedName>
</protein>
<evidence type="ECO:0000313" key="5">
    <source>
        <dbReference type="EMBL" id="CAD9501441.1"/>
    </source>
</evidence>
<gene>
    <name evidence="5" type="ORF">HTAM1171_LOCUS7797</name>
</gene>
<dbReference type="PANTHER" id="PTHR46733:SF4">
    <property type="entry name" value="HEAT SHOCK PROTEIN 21, CHLOROPLASTIC"/>
    <property type="match status" value="1"/>
</dbReference>
<evidence type="ECO:0000256" key="1">
    <source>
        <dbReference type="ARBA" id="ARBA00023016"/>
    </source>
</evidence>
<dbReference type="Pfam" id="PF00011">
    <property type="entry name" value="HSP20"/>
    <property type="match status" value="1"/>
</dbReference>
<dbReference type="InterPro" id="IPR044587">
    <property type="entry name" value="HSP21-like"/>
</dbReference>
<evidence type="ECO:0000256" key="2">
    <source>
        <dbReference type="PROSITE-ProRule" id="PRU00285"/>
    </source>
</evidence>
<keyword evidence="1" id="KW-0346">Stress response</keyword>
<reference evidence="5" key="1">
    <citation type="submission" date="2021-01" db="EMBL/GenBank/DDBJ databases">
        <authorList>
            <person name="Corre E."/>
            <person name="Pelletier E."/>
            <person name="Niang G."/>
            <person name="Scheremetjew M."/>
            <person name="Finn R."/>
            <person name="Kale V."/>
            <person name="Holt S."/>
            <person name="Cochrane G."/>
            <person name="Meng A."/>
            <person name="Brown T."/>
            <person name="Cohen L."/>
        </authorList>
    </citation>
    <scope>NUCLEOTIDE SEQUENCE</scope>
    <source>
        <strain evidence="5">CCMP826</strain>
    </source>
</reference>
<comment type="similarity">
    <text evidence="2 3">Belongs to the small heat shock protein (HSP20) family.</text>
</comment>
<feature type="domain" description="SHSP" evidence="4">
    <location>
        <begin position="100"/>
        <end position="212"/>
    </location>
</feature>